<keyword evidence="3" id="KW-1185">Reference proteome</keyword>
<sequence>MDDKKFAFIMCVNDEDMAAEALYYISRLDIPQGYSLEDIEVVDAASMTSGYNEGMKASDAKYKIYLHQDVMIVNKRFLYEVLDIFKDPKIGMFGCVGSPKMPENKILWKSRAVGASYHSNNYETFMSIFDNEKKKYMEVEALDGVIMVTQVDIPWREDVFTGWDFYDISQSYEFRKRGYKIVTPHQDIPWTFHDEGFINYKDYYKYRKIFRELYG</sequence>
<dbReference type="InterPro" id="IPR029044">
    <property type="entry name" value="Nucleotide-diphossugar_trans"/>
</dbReference>
<evidence type="ECO:0000313" key="3">
    <source>
        <dbReference type="Proteomes" id="UP000187651"/>
    </source>
</evidence>
<protein>
    <recommendedName>
        <fullName evidence="1">Streptomycin biosynthesis protein StrF domain-containing protein</fullName>
    </recommendedName>
</protein>
<feature type="domain" description="Streptomycin biosynthesis protein StrF" evidence="1">
    <location>
        <begin position="7"/>
        <end position="213"/>
    </location>
</feature>
<accession>A0A1G9T193</accession>
<dbReference type="Gene3D" id="3.90.550.10">
    <property type="entry name" value="Spore Coat Polysaccharide Biosynthesis Protein SpsA, Chain A"/>
    <property type="match status" value="1"/>
</dbReference>
<reference evidence="3" key="1">
    <citation type="submission" date="2016-10" db="EMBL/GenBank/DDBJ databases">
        <authorList>
            <person name="Varghese N."/>
            <person name="Submissions S."/>
        </authorList>
    </citation>
    <scope>NUCLEOTIDE SEQUENCE [LARGE SCALE GENOMIC DNA]</scope>
    <source>
        <strain evidence="3">M83</strain>
    </source>
</reference>
<organism evidence="2 3">
    <name type="scientific">Lachnospira pectinoschiza</name>
    <dbReference type="NCBI Taxonomy" id="28052"/>
    <lineage>
        <taxon>Bacteria</taxon>
        <taxon>Bacillati</taxon>
        <taxon>Bacillota</taxon>
        <taxon>Clostridia</taxon>
        <taxon>Lachnospirales</taxon>
        <taxon>Lachnospiraceae</taxon>
        <taxon>Lachnospira</taxon>
    </lineage>
</organism>
<dbReference type="RefSeq" id="WP_074520475.1">
    <property type="nucleotide sequence ID" value="NZ_FNHZ01000001.1"/>
</dbReference>
<dbReference type="Proteomes" id="UP000187651">
    <property type="component" value="Unassembled WGS sequence"/>
</dbReference>
<dbReference type="EMBL" id="FNHZ01000001">
    <property type="protein sequence ID" value="SDM41377.1"/>
    <property type="molecule type" value="Genomic_DNA"/>
</dbReference>
<dbReference type="AlphaFoldDB" id="A0A1G9T193"/>
<dbReference type="SUPFAM" id="SSF53448">
    <property type="entry name" value="Nucleotide-diphospho-sugar transferases"/>
    <property type="match status" value="1"/>
</dbReference>
<evidence type="ECO:0000313" key="2">
    <source>
        <dbReference type="EMBL" id="SDM41377.1"/>
    </source>
</evidence>
<proteinExistence type="predicted"/>
<name>A0A1G9T193_9FIRM</name>
<dbReference type="OrthoDB" id="176403at2"/>
<dbReference type="Pfam" id="PF13712">
    <property type="entry name" value="Glyco_tranf_2_5"/>
    <property type="match status" value="1"/>
</dbReference>
<dbReference type="InterPro" id="IPR059123">
    <property type="entry name" value="StrF_dom"/>
</dbReference>
<gene>
    <name evidence="2" type="ORF">SAMN05216544_0171</name>
</gene>
<evidence type="ECO:0000259" key="1">
    <source>
        <dbReference type="Pfam" id="PF13712"/>
    </source>
</evidence>